<protein>
    <submittedName>
        <fullName evidence="1">Deacetylase</fullName>
    </submittedName>
</protein>
<sequence length="70" mass="7547">HDNALIDRELTQIPEQGLTEYDGDSWLCAESFKAIELALGAGILAVDEILAVILDGAFCSVRPAGHHDIK</sequence>
<proteinExistence type="predicted"/>
<evidence type="ECO:0000313" key="1">
    <source>
        <dbReference type="EMBL" id="TMP49910.1"/>
    </source>
</evidence>
<comment type="caution">
    <text evidence="1">The sequence shown here is derived from an EMBL/GenBank/DDBJ whole genome shotgun (WGS) entry which is preliminary data.</text>
</comment>
<feature type="non-terminal residue" evidence="1">
    <location>
        <position position="1"/>
    </location>
</feature>
<accession>A0A5S3XCC7</accession>
<dbReference type="EMBL" id="PNCL01000333">
    <property type="protein sequence ID" value="TMP49910.1"/>
    <property type="molecule type" value="Genomic_DNA"/>
</dbReference>
<dbReference type="AlphaFoldDB" id="A0A5S3XCC7"/>
<gene>
    <name evidence="1" type="ORF">CWB96_23015</name>
</gene>
<feature type="non-terminal residue" evidence="1">
    <location>
        <position position="70"/>
    </location>
</feature>
<dbReference type="SUPFAM" id="SSF52768">
    <property type="entry name" value="Arginase/deacetylase"/>
    <property type="match status" value="1"/>
</dbReference>
<dbReference type="Proteomes" id="UP000307706">
    <property type="component" value="Unassembled WGS sequence"/>
</dbReference>
<dbReference type="Gene3D" id="3.40.800.20">
    <property type="entry name" value="Histone deacetylase domain"/>
    <property type="match status" value="1"/>
</dbReference>
<name>A0A5S3XCC7_9GAMM</name>
<reference evidence="2" key="2">
    <citation type="submission" date="2019-06" db="EMBL/GenBank/DDBJ databases">
        <title>Co-occurence of chitin degradation, pigmentation and bioactivity in marine Pseudoalteromonas.</title>
        <authorList>
            <person name="Sonnenschein E.C."/>
            <person name="Bech P.K."/>
        </authorList>
    </citation>
    <scope>NUCLEOTIDE SEQUENCE [LARGE SCALE GENOMIC DNA]</scope>
    <source>
        <strain evidence="2">S2231</strain>
    </source>
</reference>
<evidence type="ECO:0000313" key="2">
    <source>
        <dbReference type="Proteomes" id="UP000307706"/>
    </source>
</evidence>
<organism evidence="1 2">
    <name type="scientific">Pseudoalteromonas citrea</name>
    <dbReference type="NCBI Taxonomy" id="43655"/>
    <lineage>
        <taxon>Bacteria</taxon>
        <taxon>Pseudomonadati</taxon>
        <taxon>Pseudomonadota</taxon>
        <taxon>Gammaproteobacteria</taxon>
        <taxon>Alteromonadales</taxon>
        <taxon>Pseudoalteromonadaceae</taxon>
        <taxon>Pseudoalteromonas</taxon>
    </lineage>
</organism>
<dbReference type="InterPro" id="IPR023696">
    <property type="entry name" value="Ureohydrolase_dom_sf"/>
</dbReference>
<dbReference type="InterPro" id="IPR037138">
    <property type="entry name" value="His_deacetylse_dom_sf"/>
</dbReference>
<reference evidence="1 2" key="1">
    <citation type="submission" date="2017-12" db="EMBL/GenBank/DDBJ databases">
        <authorList>
            <person name="Paulsen S."/>
            <person name="Gram L.K."/>
        </authorList>
    </citation>
    <scope>NUCLEOTIDE SEQUENCE [LARGE SCALE GENOMIC DNA]</scope>
    <source>
        <strain evidence="1 2">S2231</strain>
    </source>
</reference>